<feature type="region of interest" description="Disordered" evidence="1">
    <location>
        <begin position="1"/>
        <end position="91"/>
    </location>
</feature>
<dbReference type="AlphaFoldDB" id="A0AB39YN23"/>
<name>A0AB39YN23_9MICC</name>
<gene>
    <name evidence="2" type="ORF">ABQM86_20605</name>
</gene>
<dbReference type="RefSeq" id="WP_369745459.1">
    <property type="nucleotide sequence ID" value="NZ_CP165735.1"/>
</dbReference>
<feature type="compositionally biased region" description="Basic and acidic residues" evidence="1">
    <location>
        <begin position="59"/>
        <end position="79"/>
    </location>
</feature>
<sequence length="91" mass="9663">MGEHEKDRIAARSDAAQTDTGQTAAAQTDTGQTAAAQSAAAPEDRADPTTQQLRTVGQRRREAERKLDMHLEEASHKGETPPNAGEGHSEG</sequence>
<evidence type="ECO:0000313" key="2">
    <source>
        <dbReference type="EMBL" id="XDV71328.1"/>
    </source>
</evidence>
<feature type="compositionally biased region" description="Basic and acidic residues" evidence="1">
    <location>
        <begin position="1"/>
        <end position="11"/>
    </location>
</feature>
<protein>
    <submittedName>
        <fullName evidence="2">Uncharacterized protein</fullName>
    </submittedName>
</protein>
<reference evidence="2" key="1">
    <citation type="submission" date="2024-07" db="EMBL/GenBank/DDBJ databases">
        <authorList>
            <person name="Li J."/>
            <person name="Wei H."/>
            <person name="Ma J."/>
        </authorList>
    </citation>
    <scope>NUCLEOTIDE SEQUENCE</scope>
    <source>
        <strain evidence="2">AMU7</strain>
    </source>
</reference>
<feature type="compositionally biased region" description="Low complexity" evidence="1">
    <location>
        <begin position="13"/>
        <end position="41"/>
    </location>
</feature>
<organism evidence="2">
    <name type="scientific">Paenarthrobacter sp. AMU7</name>
    <dbReference type="NCBI Taxonomy" id="3162492"/>
    <lineage>
        <taxon>Bacteria</taxon>
        <taxon>Bacillati</taxon>
        <taxon>Actinomycetota</taxon>
        <taxon>Actinomycetes</taxon>
        <taxon>Micrococcales</taxon>
        <taxon>Micrococcaceae</taxon>
        <taxon>Paenarthrobacter</taxon>
    </lineage>
</organism>
<dbReference type="EMBL" id="CP165735">
    <property type="protein sequence ID" value="XDV71328.1"/>
    <property type="molecule type" value="Genomic_DNA"/>
</dbReference>
<accession>A0AB39YN23</accession>
<proteinExistence type="predicted"/>
<evidence type="ECO:0000256" key="1">
    <source>
        <dbReference type="SAM" id="MobiDB-lite"/>
    </source>
</evidence>